<accession>A0A256JDS5</accession>
<dbReference type="GO" id="GO:0005524">
    <property type="term" value="F:ATP binding"/>
    <property type="evidence" value="ECO:0007669"/>
    <property type="project" value="UniProtKB-KW"/>
</dbReference>
<keyword evidence="3" id="KW-0813">Transport</keyword>
<dbReference type="InterPro" id="IPR027417">
    <property type="entry name" value="P-loop_NTPase"/>
</dbReference>
<evidence type="ECO:0000256" key="7">
    <source>
        <dbReference type="ARBA" id="ARBA00025157"/>
    </source>
</evidence>
<dbReference type="PANTHER" id="PTHR43553">
    <property type="entry name" value="HEAVY METAL TRANSPORTER"/>
    <property type="match status" value="1"/>
</dbReference>
<dbReference type="AlphaFoldDB" id="A0A256JDS5"/>
<sequence>MSTNHSEDRRPLVDLQCEAHTYPDGTVGMHEVDFSVYSDEVVALIGGNGAGKSTLLEHLNATLIPDDGELVVDGTSITEDNKPHARKEVGFVFQDADTQLVAPTVLDDVMFGLQNYGVPGDEARERARQLVAPTVLDDVMFGLQNYGVPGDEARERAREALATVDASHLEDRIPHYLSGGEKRLAGLAGVLVLEPSVVVLDEPLAGLDPDRSQLVAERIEQIHEDGISVVLSTHDLEFAAEVADRVCVMAEGNIIGGGTPREVFYDDALLADANLHPPSAVRVARDAELGATAQPVTESDLVSLLTEAGNSSTTPTPSADGHRHD</sequence>
<dbReference type="GO" id="GO:0042626">
    <property type="term" value="F:ATPase-coupled transmembrane transporter activity"/>
    <property type="evidence" value="ECO:0007669"/>
    <property type="project" value="TreeGrafter"/>
</dbReference>
<proteinExistence type="inferred from homology"/>
<dbReference type="SMART" id="SM00382">
    <property type="entry name" value="AAA"/>
    <property type="match status" value="1"/>
</dbReference>
<dbReference type="InterPro" id="IPR017871">
    <property type="entry name" value="ABC_transporter-like_CS"/>
</dbReference>
<dbReference type="RefSeq" id="WP_094593059.1">
    <property type="nucleotide sequence ID" value="NZ_NHPA01000046.1"/>
</dbReference>
<evidence type="ECO:0000256" key="4">
    <source>
        <dbReference type="ARBA" id="ARBA00022741"/>
    </source>
</evidence>
<dbReference type="InterPro" id="IPR050095">
    <property type="entry name" value="ECF_ABC_transporter_ATP-bd"/>
</dbReference>
<comment type="function">
    <text evidence="7">Probably part of an ABC transporter complex. Responsible for energy coupling to the transport system.</text>
</comment>
<organism evidence="10 11">
    <name type="scientific">Halorubrum ezzemoulense</name>
    <name type="common">Halorubrum chaoviator</name>
    <dbReference type="NCBI Taxonomy" id="337243"/>
    <lineage>
        <taxon>Archaea</taxon>
        <taxon>Methanobacteriati</taxon>
        <taxon>Methanobacteriota</taxon>
        <taxon>Stenosarchaea group</taxon>
        <taxon>Halobacteria</taxon>
        <taxon>Halobacteriales</taxon>
        <taxon>Haloferacaceae</taxon>
        <taxon>Halorubrum</taxon>
    </lineage>
</organism>
<evidence type="ECO:0000256" key="3">
    <source>
        <dbReference type="ARBA" id="ARBA00022448"/>
    </source>
</evidence>
<dbReference type="EMBL" id="NHPA01000046">
    <property type="protein sequence ID" value="OYR66999.1"/>
    <property type="molecule type" value="Genomic_DNA"/>
</dbReference>
<keyword evidence="6" id="KW-0472">Membrane</keyword>
<reference evidence="10 11" key="1">
    <citation type="journal article" date="2014" name="Front. Microbiol.">
        <title>Population and genomic analysis of the genus Halorubrum.</title>
        <authorList>
            <person name="Fullmer M.S."/>
            <person name="Soucy S.M."/>
            <person name="Swithers K.S."/>
            <person name="Makkay A.M."/>
            <person name="Wheeler R."/>
            <person name="Ventosa A."/>
            <person name="Gogarten J.P."/>
            <person name="Papke R.T."/>
        </authorList>
    </citation>
    <scope>NUCLEOTIDE SEQUENCE [LARGE SCALE GENOMIC DNA]</scope>
    <source>
        <strain evidence="10 11">Ga2p</strain>
    </source>
</reference>
<dbReference type="CDD" id="cd03225">
    <property type="entry name" value="ABC_cobalt_CbiO_domain1"/>
    <property type="match status" value="1"/>
</dbReference>
<dbReference type="GO" id="GO:0016887">
    <property type="term" value="F:ATP hydrolysis activity"/>
    <property type="evidence" value="ECO:0007669"/>
    <property type="project" value="InterPro"/>
</dbReference>
<dbReference type="SUPFAM" id="SSF52540">
    <property type="entry name" value="P-loop containing nucleoside triphosphate hydrolases"/>
    <property type="match status" value="1"/>
</dbReference>
<evidence type="ECO:0000256" key="1">
    <source>
        <dbReference type="ARBA" id="ARBA00004202"/>
    </source>
</evidence>
<feature type="compositionally biased region" description="Polar residues" evidence="8">
    <location>
        <begin position="308"/>
        <end position="317"/>
    </location>
</feature>
<keyword evidence="5" id="KW-0067">ATP-binding</keyword>
<dbReference type="InterPro" id="IPR003593">
    <property type="entry name" value="AAA+_ATPase"/>
</dbReference>
<evidence type="ECO:0000256" key="6">
    <source>
        <dbReference type="ARBA" id="ARBA00023136"/>
    </source>
</evidence>
<evidence type="ECO:0000313" key="10">
    <source>
        <dbReference type="EMBL" id="OYR66999.1"/>
    </source>
</evidence>
<gene>
    <name evidence="10" type="ORF">DJ79_09425</name>
</gene>
<comment type="similarity">
    <text evidence="2">Belongs to the ABC transporter superfamily.</text>
</comment>
<dbReference type="PROSITE" id="PS50893">
    <property type="entry name" value="ABC_TRANSPORTER_2"/>
    <property type="match status" value="1"/>
</dbReference>
<feature type="region of interest" description="Disordered" evidence="8">
    <location>
        <begin position="306"/>
        <end position="325"/>
    </location>
</feature>
<feature type="domain" description="ABC transporter" evidence="9">
    <location>
        <begin position="13"/>
        <end position="276"/>
    </location>
</feature>
<dbReference type="GO" id="GO:0043190">
    <property type="term" value="C:ATP-binding cassette (ABC) transporter complex"/>
    <property type="evidence" value="ECO:0007669"/>
    <property type="project" value="TreeGrafter"/>
</dbReference>
<dbReference type="InterPro" id="IPR015856">
    <property type="entry name" value="ABC_transpr_CbiO/EcfA_su"/>
</dbReference>
<dbReference type="Proteomes" id="UP000215607">
    <property type="component" value="Unassembled WGS sequence"/>
</dbReference>
<protein>
    <submittedName>
        <fullName evidence="10">Cobalt ABC transporter</fullName>
    </submittedName>
</protein>
<dbReference type="Pfam" id="PF00005">
    <property type="entry name" value="ABC_tran"/>
    <property type="match status" value="1"/>
</dbReference>
<evidence type="ECO:0000256" key="8">
    <source>
        <dbReference type="SAM" id="MobiDB-lite"/>
    </source>
</evidence>
<comment type="caution">
    <text evidence="10">The sequence shown here is derived from an EMBL/GenBank/DDBJ whole genome shotgun (WGS) entry which is preliminary data.</text>
</comment>
<evidence type="ECO:0000256" key="2">
    <source>
        <dbReference type="ARBA" id="ARBA00005417"/>
    </source>
</evidence>
<evidence type="ECO:0000259" key="9">
    <source>
        <dbReference type="PROSITE" id="PS50893"/>
    </source>
</evidence>
<evidence type="ECO:0000313" key="11">
    <source>
        <dbReference type="Proteomes" id="UP000215607"/>
    </source>
</evidence>
<dbReference type="PROSITE" id="PS00211">
    <property type="entry name" value="ABC_TRANSPORTER_1"/>
    <property type="match status" value="1"/>
</dbReference>
<dbReference type="PANTHER" id="PTHR43553:SF24">
    <property type="entry name" value="ENERGY-COUPLING FACTOR TRANSPORTER ATP-BINDING PROTEIN ECFA1"/>
    <property type="match status" value="1"/>
</dbReference>
<name>A0A256JDS5_HALEZ</name>
<dbReference type="InterPro" id="IPR003439">
    <property type="entry name" value="ABC_transporter-like_ATP-bd"/>
</dbReference>
<evidence type="ECO:0000256" key="5">
    <source>
        <dbReference type="ARBA" id="ARBA00022840"/>
    </source>
</evidence>
<comment type="subcellular location">
    <subcellularLocation>
        <location evidence="1">Cell membrane</location>
        <topology evidence="1">Peripheral membrane protein</topology>
    </subcellularLocation>
</comment>
<dbReference type="Gene3D" id="3.40.50.300">
    <property type="entry name" value="P-loop containing nucleotide triphosphate hydrolases"/>
    <property type="match status" value="2"/>
</dbReference>
<keyword evidence="4" id="KW-0547">Nucleotide-binding</keyword>